<protein>
    <submittedName>
        <fullName evidence="1">Uncharacterized protein</fullName>
    </submittedName>
</protein>
<organism evidence="1 2">
    <name type="scientific">Spirosoma fluviale</name>
    <dbReference type="NCBI Taxonomy" id="1597977"/>
    <lineage>
        <taxon>Bacteria</taxon>
        <taxon>Pseudomonadati</taxon>
        <taxon>Bacteroidota</taxon>
        <taxon>Cytophagia</taxon>
        <taxon>Cytophagales</taxon>
        <taxon>Cytophagaceae</taxon>
        <taxon>Spirosoma</taxon>
    </lineage>
</organism>
<accession>A0A286F4R3</accession>
<evidence type="ECO:0000313" key="2">
    <source>
        <dbReference type="Proteomes" id="UP000219452"/>
    </source>
</evidence>
<dbReference type="Proteomes" id="UP000219452">
    <property type="component" value="Unassembled WGS sequence"/>
</dbReference>
<gene>
    <name evidence="1" type="ORF">SAMN06269250_0353</name>
</gene>
<name>A0A286F4R3_9BACT</name>
<reference evidence="2" key="1">
    <citation type="submission" date="2017-09" db="EMBL/GenBank/DDBJ databases">
        <authorList>
            <person name="Varghese N."/>
            <person name="Submissions S."/>
        </authorList>
    </citation>
    <scope>NUCLEOTIDE SEQUENCE [LARGE SCALE GENOMIC DNA]</scope>
    <source>
        <strain evidence="2">DSM 29961</strain>
    </source>
</reference>
<sequence>MRLLTYDFWMTSQRLFNSLTGTPAKLLNKKSLPPLGSRDSYGSNDTLVGFYKLTSGTDSDFITNNSGRNRT</sequence>
<evidence type="ECO:0000313" key="1">
    <source>
        <dbReference type="EMBL" id="SOD78220.1"/>
    </source>
</evidence>
<proteinExistence type="predicted"/>
<dbReference type="AlphaFoldDB" id="A0A286F4R3"/>
<dbReference type="EMBL" id="OCNH01000001">
    <property type="protein sequence ID" value="SOD78220.1"/>
    <property type="molecule type" value="Genomic_DNA"/>
</dbReference>
<keyword evidence="2" id="KW-1185">Reference proteome</keyword>